<evidence type="ECO:0000256" key="1">
    <source>
        <dbReference type="ARBA" id="ARBA00022801"/>
    </source>
</evidence>
<evidence type="ECO:0000313" key="3">
    <source>
        <dbReference type="EMBL" id="MCP2178414.1"/>
    </source>
</evidence>
<dbReference type="InterPro" id="IPR000073">
    <property type="entry name" value="AB_hydrolase_1"/>
</dbReference>
<reference evidence="3 4" key="1">
    <citation type="submission" date="2022-06" db="EMBL/GenBank/DDBJ databases">
        <title>Genomic Encyclopedia of Archaeal and Bacterial Type Strains, Phase II (KMG-II): from individual species to whole genera.</title>
        <authorList>
            <person name="Goeker M."/>
        </authorList>
    </citation>
    <scope>NUCLEOTIDE SEQUENCE [LARGE SCALE GENOMIC DNA]</scope>
    <source>
        <strain evidence="3 4">DSM 44693</strain>
    </source>
</reference>
<gene>
    <name evidence="3" type="ORF">LX13_004255</name>
</gene>
<evidence type="ECO:0000259" key="2">
    <source>
        <dbReference type="Pfam" id="PF12697"/>
    </source>
</evidence>
<evidence type="ECO:0000313" key="4">
    <source>
        <dbReference type="Proteomes" id="UP001206895"/>
    </source>
</evidence>
<dbReference type="RefSeq" id="WP_253663324.1">
    <property type="nucleotide sequence ID" value="NZ_BAAAJQ010000003.1"/>
</dbReference>
<keyword evidence="4" id="KW-1185">Reference proteome</keyword>
<proteinExistence type="predicted"/>
<name>A0ABT1HKD5_9NOCA</name>
<comment type="caution">
    <text evidence="3">The sequence shown here is derived from an EMBL/GenBank/DDBJ whole genome shotgun (WGS) entry which is preliminary data.</text>
</comment>
<feature type="domain" description="AB hydrolase-1" evidence="2">
    <location>
        <begin position="28"/>
        <end position="253"/>
    </location>
</feature>
<sequence>MPLIDMDHTVLHYTDRPADTSVERGVDIVLLHSFGTTARVWEPMLAMLDRRHRVVALDARNHGRSGASTSSSLNDNVSDVTAVIGRLSLDRPVIVGSSVGALVAVAVAARAPESVRAVVSVGGASHAPVTVPELAAAMTAMVEGLRTDPESTIKAVTPGWFGPLVGPRVHDWVAEQMREMRAEAIAIADDALIADPRATLAALPVPVHHLHGALDPIPAAIARESAELSPLATITVLERVAHMPHIEMPGWFAGWLGDVVGAADDDHRLGSSRWARP</sequence>
<dbReference type="PANTHER" id="PTHR43798">
    <property type="entry name" value="MONOACYLGLYCEROL LIPASE"/>
    <property type="match status" value="1"/>
</dbReference>
<dbReference type="Pfam" id="PF12697">
    <property type="entry name" value="Abhydrolase_6"/>
    <property type="match status" value="1"/>
</dbReference>
<dbReference type="InterPro" id="IPR029058">
    <property type="entry name" value="AB_hydrolase_fold"/>
</dbReference>
<dbReference type="PANTHER" id="PTHR43798:SF31">
    <property type="entry name" value="AB HYDROLASE SUPERFAMILY PROTEIN YCLE"/>
    <property type="match status" value="1"/>
</dbReference>
<dbReference type="EMBL" id="JAMTCJ010000004">
    <property type="protein sequence ID" value="MCP2178414.1"/>
    <property type="molecule type" value="Genomic_DNA"/>
</dbReference>
<dbReference type="Proteomes" id="UP001206895">
    <property type="component" value="Unassembled WGS sequence"/>
</dbReference>
<accession>A0ABT1HKD5</accession>
<organism evidence="3 4">
    <name type="scientific">Williamsia maris</name>
    <dbReference type="NCBI Taxonomy" id="72806"/>
    <lineage>
        <taxon>Bacteria</taxon>
        <taxon>Bacillati</taxon>
        <taxon>Actinomycetota</taxon>
        <taxon>Actinomycetes</taxon>
        <taxon>Mycobacteriales</taxon>
        <taxon>Nocardiaceae</taxon>
        <taxon>Williamsia</taxon>
    </lineage>
</organism>
<dbReference type="SUPFAM" id="SSF53474">
    <property type="entry name" value="alpha/beta-Hydrolases"/>
    <property type="match status" value="1"/>
</dbReference>
<dbReference type="InterPro" id="IPR050266">
    <property type="entry name" value="AB_hydrolase_sf"/>
</dbReference>
<keyword evidence="1" id="KW-0378">Hydrolase</keyword>
<protein>
    <submittedName>
        <fullName evidence="3">Pimeloyl-ACP methyl ester carboxylesterase</fullName>
    </submittedName>
</protein>
<dbReference type="Gene3D" id="3.40.50.1820">
    <property type="entry name" value="alpha/beta hydrolase"/>
    <property type="match status" value="1"/>
</dbReference>